<evidence type="ECO:0000313" key="3">
    <source>
        <dbReference type="Proteomes" id="UP000568380"/>
    </source>
</evidence>
<accession>A0A7W8ACW3</accession>
<evidence type="ECO:0000313" key="2">
    <source>
        <dbReference type="EMBL" id="MBB5082880.1"/>
    </source>
</evidence>
<dbReference type="RefSeq" id="WP_184971447.1">
    <property type="nucleotide sequence ID" value="NZ_JACHIN010000014.1"/>
</dbReference>
<dbReference type="Proteomes" id="UP000568380">
    <property type="component" value="Unassembled WGS sequence"/>
</dbReference>
<dbReference type="EMBL" id="JACHIN010000014">
    <property type="protein sequence ID" value="MBB5082880.1"/>
    <property type="molecule type" value="Genomic_DNA"/>
</dbReference>
<sequence>MPLFGGSTAAAVLRVPSEGEVTMTPVITPAATTTEATVTHRRLARGISNRTRAQLTPIHRMSTLRRRTADPALNGRRVSGSMTAPASDSA</sequence>
<dbReference type="AlphaFoldDB" id="A0A7W8ACW3"/>
<proteinExistence type="predicted"/>
<organism evidence="2 3">
    <name type="scientific">Nonomuraea endophytica</name>
    <dbReference type="NCBI Taxonomy" id="714136"/>
    <lineage>
        <taxon>Bacteria</taxon>
        <taxon>Bacillati</taxon>
        <taxon>Actinomycetota</taxon>
        <taxon>Actinomycetes</taxon>
        <taxon>Streptosporangiales</taxon>
        <taxon>Streptosporangiaceae</taxon>
        <taxon>Nonomuraea</taxon>
    </lineage>
</organism>
<gene>
    <name evidence="2" type="ORF">HNR40_008376</name>
</gene>
<keyword evidence="3" id="KW-1185">Reference proteome</keyword>
<feature type="compositionally biased region" description="Polar residues" evidence="1">
    <location>
        <begin position="80"/>
        <end position="90"/>
    </location>
</feature>
<reference evidence="2 3" key="1">
    <citation type="submission" date="2020-08" db="EMBL/GenBank/DDBJ databases">
        <title>Genomic Encyclopedia of Type Strains, Phase IV (KMG-IV): sequencing the most valuable type-strain genomes for metagenomic binning, comparative biology and taxonomic classification.</title>
        <authorList>
            <person name="Goeker M."/>
        </authorList>
    </citation>
    <scope>NUCLEOTIDE SEQUENCE [LARGE SCALE GENOMIC DNA]</scope>
    <source>
        <strain evidence="2 3">DSM 45385</strain>
    </source>
</reference>
<evidence type="ECO:0000256" key="1">
    <source>
        <dbReference type="SAM" id="MobiDB-lite"/>
    </source>
</evidence>
<protein>
    <submittedName>
        <fullName evidence="2">Uncharacterized protein</fullName>
    </submittedName>
</protein>
<name>A0A7W8ACW3_9ACTN</name>
<comment type="caution">
    <text evidence="2">The sequence shown here is derived from an EMBL/GenBank/DDBJ whole genome shotgun (WGS) entry which is preliminary data.</text>
</comment>
<feature type="region of interest" description="Disordered" evidence="1">
    <location>
        <begin position="65"/>
        <end position="90"/>
    </location>
</feature>